<evidence type="ECO:0000313" key="2">
    <source>
        <dbReference type="Proteomes" id="UP000799441"/>
    </source>
</evidence>
<accession>A0A9P4UKL8</accession>
<dbReference type="AlphaFoldDB" id="A0A9P4UKL8"/>
<name>A0A9P4UKL8_9PEZI</name>
<reference evidence="1" key="1">
    <citation type="journal article" date="2020" name="Stud. Mycol.">
        <title>101 Dothideomycetes genomes: a test case for predicting lifestyles and emergence of pathogens.</title>
        <authorList>
            <person name="Haridas S."/>
            <person name="Albert R."/>
            <person name="Binder M."/>
            <person name="Bloem J."/>
            <person name="Labutti K."/>
            <person name="Salamov A."/>
            <person name="Andreopoulos B."/>
            <person name="Baker S."/>
            <person name="Barry K."/>
            <person name="Bills G."/>
            <person name="Bluhm B."/>
            <person name="Cannon C."/>
            <person name="Castanera R."/>
            <person name="Culley D."/>
            <person name="Daum C."/>
            <person name="Ezra D."/>
            <person name="Gonzalez J."/>
            <person name="Henrissat B."/>
            <person name="Kuo A."/>
            <person name="Liang C."/>
            <person name="Lipzen A."/>
            <person name="Lutzoni F."/>
            <person name="Magnuson J."/>
            <person name="Mondo S."/>
            <person name="Nolan M."/>
            <person name="Ohm R."/>
            <person name="Pangilinan J."/>
            <person name="Park H.-J."/>
            <person name="Ramirez L."/>
            <person name="Alfaro M."/>
            <person name="Sun H."/>
            <person name="Tritt A."/>
            <person name="Yoshinaga Y."/>
            <person name="Zwiers L.-H."/>
            <person name="Turgeon B."/>
            <person name="Goodwin S."/>
            <person name="Spatafora J."/>
            <person name="Crous P."/>
            <person name="Grigoriev I."/>
        </authorList>
    </citation>
    <scope>NUCLEOTIDE SEQUENCE</scope>
    <source>
        <strain evidence="1">CBS 116435</strain>
    </source>
</reference>
<evidence type="ECO:0000313" key="1">
    <source>
        <dbReference type="EMBL" id="KAF2717599.1"/>
    </source>
</evidence>
<proteinExistence type="predicted"/>
<dbReference type="Proteomes" id="UP000799441">
    <property type="component" value="Unassembled WGS sequence"/>
</dbReference>
<organism evidence="1 2">
    <name type="scientific">Polychaeton citri CBS 116435</name>
    <dbReference type="NCBI Taxonomy" id="1314669"/>
    <lineage>
        <taxon>Eukaryota</taxon>
        <taxon>Fungi</taxon>
        <taxon>Dikarya</taxon>
        <taxon>Ascomycota</taxon>
        <taxon>Pezizomycotina</taxon>
        <taxon>Dothideomycetes</taxon>
        <taxon>Dothideomycetidae</taxon>
        <taxon>Capnodiales</taxon>
        <taxon>Capnodiaceae</taxon>
        <taxon>Polychaeton</taxon>
    </lineage>
</organism>
<comment type="caution">
    <text evidence="1">The sequence shown here is derived from an EMBL/GenBank/DDBJ whole genome shotgun (WGS) entry which is preliminary data.</text>
</comment>
<gene>
    <name evidence="1" type="ORF">K431DRAFT_151585</name>
</gene>
<keyword evidence="2" id="KW-1185">Reference proteome</keyword>
<dbReference type="EMBL" id="MU003840">
    <property type="protein sequence ID" value="KAF2717599.1"/>
    <property type="molecule type" value="Genomic_DNA"/>
</dbReference>
<protein>
    <submittedName>
        <fullName evidence="1">Uncharacterized protein</fullName>
    </submittedName>
</protein>
<sequence length="75" mass="8439">MVGSLRVRLSSKHPSSIFCCHAPPCVSTEHPSRTFLEHRWRDAAYGIQCSLFVRTNSLCRGMICTGMLPILLAQY</sequence>